<evidence type="ECO:0000313" key="3">
    <source>
        <dbReference type="EMBL" id="KAJ0407256.1"/>
    </source>
</evidence>
<feature type="domain" description="WRKY19-like zinc finger" evidence="2">
    <location>
        <begin position="505"/>
        <end position="528"/>
    </location>
</feature>
<dbReference type="EMBL" id="JAKCXM010000023">
    <property type="protein sequence ID" value="KAJ0407256.1"/>
    <property type="molecule type" value="Genomic_DNA"/>
</dbReference>
<feature type="compositionally biased region" description="Acidic residues" evidence="1">
    <location>
        <begin position="314"/>
        <end position="328"/>
    </location>
</feature>
<evidence type="ECO:0000256" key="1">
    <source>
        <dbReference type="SAM" id="MobiDB-lite"/>
    </source>
</evidence>
<evidence type="ECO:0000313" key="4">
    <source>
        <dbReference type="Proteomes" id="UP001209570"/>
    </source>
</evidence>
<reference evidence="3" key="1">
    <citation type="submission" date="2021-12" db="EMBL/GenBank/DDBJ databases">
        <title>Prjna785345.</title>
        <authorList>
            <person name="Rujirawat T."/>
            <person name="Krajaejun T."/>
        </authorList>
    </citation>
    <scope>NUCLEOTIDE SEQUENCE</scope>
    <source>
        <strain evidence="3">Pi057C3</strain>
    </source>
</reference>
<dbReference type="AlphaFoldDB" id="A0AAD5Q9G2"/>
<feature type="compositionally biased region" description="Low complexity" evidence="1">
    <location>
        <begin position="10"/>
        <end position="19"/>
    </location>
</feature>
<feature type="region of interest" description="Disordered" evidence="1">
    <location>
        <begin position="62"/>
        <end position="120"/>
    </location>
</feature>
<feature type="domain" description="WRKY19-like zinc finger" evidence="2">
    <location>
        <begin position="481"/>
        <end position="504"/>
    </location>
</feature>
<sequence>MSIETAMDVSSAANAEAANTKTNPDVEPFGHDNAASAHDLKALGDVLLGDDLSLMGGDMDSWSSTDSAATAPNAAAPTRPSLQRPSALPPTHPQTQTPRQPPQLARQQSHQPAAAMQATSPMSATAQLFAAPPVQLTRHVSLPVSMMRAQYQQPTAYVISPSHHGHRHGMHAAPPSMMPMHPMVMAGPPTLARNRSHGYVMQMQPHPHPQMHFHQPAQAFAMSRVMHYQASPLSSPMAMHTAAMPAPHPMVHTINLSVSQQRRSMPTVPVMAKQQPDKSTGDSIEPIAFTGRLSEVRMSLGELDSLALAVLEDSKDDDEDKREAEDQDADSKPSVASSIGCAQDLEKALDSLDKFLPEMDQELFQPSELRTMPALVTPRHVPVAASAGRAALPLLMSPHVKSVPSPASAMTMMMAHASLTPMGSTPRASPRVMATCKVAGCDRRVRSKGFCKTHGGGRKCSIEGCKKSSQNGEFCIGHGGGKKCKQEGCAKAAQSHGLCKAHGGGARCKYPDCNKSSQGGGLCRAHGGGKRCQASGCPKGAQRGNFCATHGGFRNCKIEGCVRTDRGGGFCEVHRRGRLCKIDGCKKLARNQGMCTMHIREEKQELTLSPTNANAASEAPRSMALPLSVA</sequence>
<name>A0AAD5Q9G2_PYTIN</name>
<dbReference type="PANTHER" id="PTHR31827:SF1">
    <property type="entry name" value="EMB|CAB89363.1"/>
    <property type="match status" value="1"/>
</dbReference>
<comment type="caution">
    <text evidence="3">The sequence shown here is derived from an EMBL/GenBank/DDBJ whole genome shotgun (WGS) entry which is preliminary data.</text>
</comment>
<dbReference type="InterPro" id="IPR056866">
    <property type="entry name" value="Znf_WRKY19"/>
</dbReference>
<dbReference type="PANTHER" id="PTHR31827">
    <property type="entry name" value="EMB|CAB89363.1"/>
    <property type="match status" value="1"/>
</dbReference>
<feature type="region of interest" description="Disordered" evidence="1">
    <location>
        <begin position="607"/>
        <end position="630"/>
    </location>
</feature>
<keyword evidence="4" id="KW-1185">Reference proteome</keyword>
<feature type="compositionally biased region" description="Low complexity" evidence="1">
    <location>
        <begin position="62"/>
        <end position="81"/>
    </location>
</feature>
<organism evidence="3 4">
    <name type="scientific">Pythium insidiosum</name>
    <name type="common">Pythiosis disease agent</name>
    <dbReference type="NCBI Taxonomy" id="114742"/>
    <lineage>
        <taxon>Eukaryota</taxon>
        <taxon>Sar</taxon>
        <taxon>Stramenopiles</taxon>
        <taxon>Oomycota</taxon>
        <taxon>Peronosporomycetes</taxon>
        <taxon>Pythiales</taxon>
        <taxon>Pythiaceae</taxon>
        <taxon>Pythium</taxon>
    </lineage>
</organism>
<proteinExistence type="predicted"/>
<feature type="region of interest" description="Disordered" evidence="1">
    <location>
        <begin position="264"/>
        <end position="285"/>
    </location>
</feature>
<feature type="region of interest" description="Disordered" evidence="1">
    <location>
        <begin position="314"/>
        <end position="338"/>
    </location>
</feature>
<accession>A0AAD5Q9G2</accession>
<feature type="domain" description="WRKY19-like zinc finger" evidence="2">
    <location>
        <begin position="457"/>
        <end position="480"/>
    </location>
</feature>
<protein>
    <recommendedName>
        <fullName evidence="2">WRKY19-like zinc finger domain-containing protein</fullName>
    </recommendedName>
</protein>
<dbReference type="Pfam" id="PF24906">
    <property type="entry name" value="Zf_WRKY19"/>
    <property type="match status" value="4"/>
</dbReference>
<dbReference type="Proteomes" id="UP001209570">
    <property type="component" value="Unassembled WGS sequence"/>
</dbReference>
<evidence type="ECO:0000259" key="2">
    <source>
        <dbReference type="Pfam" id="PF24906"/>
    </source>
</evidence>
<gene>
    <name evidence="3" type="ORF">P43SY_008031</name>
</gene>
<feature type="domain" description="WRKY19-like zinc finger" evidence="2">
    <location>
        <begin position="529"/>
        <end position="552"/>
    </location>
</feature>
<feature type="compositionally biased region" description="Low complexity" evidence="1">
    <location>
        <begin position="93"/>
        <end position="108"/>
    </location>
</feature>
<feature type="region of interest" description="Disordered" evidence="1">
    <location>
        <begin position="1"/>
        <end position="33"/>
    </location>
</feature>